<dbReference type="RefSeq" id="WP_251874685.1">
    <property type="nucleotide sequence ID" value="NZ_CP098755.1"/>
</dbReference>
<dbReference type="InterPro" id="IPR050922">
    <property type="entry name" value="LytR/CpsA/Psr_CW_biosynth"/>
</dbReference>
<gene>
    <name evidence="5" type="ORF">NDK47_10035</name>
</gene>
<feature type="compositionally biased region" description="Polar residues" evidence="2">
    <location>
        <begin position="448"/>
        <end position="460"/>
    </location>
</feature>
<evidence type="ECO:0000256" key="1">
    <source>
        <dbReference type="ARBA" id="ARBA00006068"/>
    </source>
</evidence>
<proteinExistence type="inferred from homology"/>
<dbReference type="Gene3D" id="3.40.630.190">
    <property type="entry name" value="LCP protein"/>
    <property type="match status" value="1"/>
</dbReference>
<feature type="domain" description="Cell envelope-related transcriptional attenuator" evidence="4">
    <location>
        <begin position="97"/>
        <end position="268"/>
    </location>
</feature>
<dbReference type="Proteomes" id="UP001056500">
    <property type="component" value="Chromosome"/>
</dbReference>
<comment type="similarity">
    <text evidence="1">Belongs to the LytR/CpsA/Psr (LCP) family.</text>
</comment>
<accession>A0ABY4WSL1</accession>
<protein>
    <submittedName>
        <fullName evidence="5">LCP family protein</fullName>
    </submittedName>
</protein>
<feature type="compositionally biased region" description="Low complexity" evidence="2">
    <location>
        <begin position="393"/>
        <end position="412"/>
    </location>
</feature>
<dbReference type="NCBIfam" id="TIGR00350">
    <property type="entry name" value="lytR_cpsA_psr"/>
    <property type="match status" value="1"/>
</dbReference>
<evidence type="ECO:0000256" key="3">
    <source>
        <dbReference type="SAM" id="Phobius"/>
    </source>
</evidence>
<dbReference type="PANTHER" id="PTHR33392:SF6">
    <property type="entry name" value="POLYISOPRENYL-TEICHOIC ACID--PEPTIDOGLYCAN TEICHOIC ACID TRANSFERASE TAGU"/>
    <property type="match status" value="1"/>
</dbReference>
<dbReference type="EMBL" id="CP098755">
    <property type="protein sequence ID" value="USG67586.1"/>
    <property type="molecule type" value="Genomic_DNA"/>
</dbReference>
<keyword evidence="3" id="KW-0472">Membrane</keyword>
<dbReference type="PANTHER" id="PTHR33392">
    <property type="entry name" value="POLYISOPRENYL-TEICHOIC ACID--PEPTIDOGLYCAN TEICHOIC ACID TRANSFERASE TAGU"/>
    <property type="match status" value="1"/>
</dbReference>
<evidence type="ECO:0000259" key="4">
    <source>
        <dbReference type="Pfam" id="PF03816"/>
    </source>
</evidence>
<keyword evidence="3" id="KW-0812">Transmembrane</keyword>
<feature type="compositionally biased region" description="Polar residues" evidence="2">
    <location>
        <begin position="368"/>
        <end position="383"/>
    </location>
</feature>
<feature type="region of interest" description="Disordered" evidence="2">
    <location>
        <begin position="356"/>
        <end position="460"/>
    </location>
</feature>
<reference evidence="5" key="1">
    <citation type="submission" date="2022-06" db="EMBL/GenBank/DDBJ databases">
        <title>Genome sequencing of Brevibacillus sp. BB3-R1.</title>
        <authorList>
            <person name="Heo J."/>
            <person name="Lee D."/>
            <person name="Won M."/>
            <person name="Han B.-H."/>
            <person name="Hong S.-B."/>
            <person name="Kwon S.-W."/>
        </authorList>
    </citation>
    <scope>NUCLEOTIDE SEQUENCE</scope>
    <source>
        <strain evidence="5">BB3-R1</strain>
    </source>
</reference>
<evidence type="ECO:0000313" key="5">
    <source>
        <dbReference type="EMBL" id="USG67586.1"/>
    </source>
</evidence>
<evidence type="ECO:0000256" key="2">
    <source>
        <dbReference type="SAM" id="MobiDB-lite"/>
    </source>
</evidence>
<dbReference type="Pfam" id="PF03816">
    <property type="entry name" value="LytR_cpsA_psr"/>
    <property type="match status" value="1"/>
</dbReference>
<feature type="transmembrane region" description="Helical" evidence="3">
    <location>
        <begin position="24"/>
        <end position="47"/>
    </location>
</feature>
<keyword evidence="3" id="KW-1133">Transmembrane helix</keyword>
<dbReference type="InterPro" id="IPR004474">
    <property type="entry name" value="LytR_CpsA_psr"/>
</dbReference>
<evidence type="ECO:0000313" key="6">
    <source>
        <dbReference type="Proteomes" id="UP001056500"/>
    </source>
</evidence>
<organism evidence="5 6">
    <name type="scientific">Brevibacillus ruminantium</name>
    <dbReference type="NCBI Taxonomy" id="2950604"/>
    <lineage>
        <taxon>Bacteria</taxon>
        <taxon>Bacillati</taxon>
        <taxon>Bacillota</taxon>
        <taxon>Bacilli</taxon>
        <taxon>Bacillales</taxon>
        <taxon>Paenibacillaceae</taxon>
        <taxon>Brevibacillus</taxon>
    </lineage>
</organism>
<keyword evidence="6" id="KW-1185">Reference proteome</keyword>
<name>A0ABY4WSL1_9BACL</name>
<sequence length="460" mass="50541">MENTQKNGVPTAKQRRAKRNKKGLRLWLMLTSCFLIMALIVGGGYVLSKLDDTLDEVTDDPYKLPDQPVVEQKYEENKSLSILIIGTDTRKNEGMLNTDVLLLAVADPDDKKVTMVSLPRDTRVKIPEYPDYHKINGVFALGEGIRQRAEKKGEPVTENGVTLLKKTVESMLGIPVDHYILLDFDGFKAAIDKLGGVEVTVDRELVYELPSGGVYRTLKPGKQVLNGEQALGFVRHRVDRRGSRFDSSDFDRNRRQQEVIRVVTDKMTSADGLTKALAVLETAGKHVKTDLSKDQIKGLALDFRSFSSDKIVSLDNGAVWQYPYTVWPRESMNEVRRILLSERGIKSEIAMSDAAISDVARAEPRKPSTGTQSTTGSNANSPKPQDPKLVGEQTKPATPAASTKPPAKAQPANHQGENAPPPDIGGGELAPENMPPPDIISPQPWEPNTPSMEQNGGQNG</sequence>
<feature type="compositionally biased region" description="Pro residues" evidence="2">
    <location>
        <begin position="433"/>
        <end position="447"/>
    </location>
</feature>